<comment type="caution">
    <text evidence="2">The sequence shown here is derived from an EMBL/GenBank/DDBJ whole genome shotgun (WGS) entry which is preliminary data.</text>
</comment>
<feature type="domain" description="Subtilisin-like protease fibronectin type-III" evidence="1">
    <location>
        <begin position="25"/>
        <end position="100"/>
    </location>
</feature>
<evidence type="ECO:0000259" key="1">
    <source>
        <dbReference type="Pfam" id="PF17766"/>
    </source>
</evidence>
<keyword evidence="3" id="KW-1185">Reference proteome</keyword>
<accession>A0A9Q0PRM5</accession>
<gene>
    <name evidence="2" type="ORF">OIU79_014673</name>
</gene>
<dbReference type="EMBL" id="JAPFFK010000018">
    <property type="protein sequence ID" value="KAJ6692982.1"/>
    <property type="molecule type" value="Genomic_DNA"/>
</dbReference>
<dbReference type="InterPro" id="IPR041469">
    <property type="entry name" value="Subtilisin-like_FN3"/>
</dbReference>
<evidence type="ECO:0000313" key="2">
    <source>
        <dbReference type="EMBL" id="KAJ6692982.1"/>
    </source>
</evidence>
<reference evidence="2" key="2">
    <citation type="journal article" date="2023" name="Int. J. Mol. Sci.">
        <title>De Novo Assembly and Annotation of 11 Diverse Shrub Willow (Salix) Genomes Reveals Novel Gene Organization in Sex-Linked Regions.</title>
        <authorList>
            <person name="Hyden B."/>
            <person name="Feng K."/>
            <person name="Yates T.B."/>
            <person name="Jawdy S."/>
            <person name="Cereghino C."/>
            <person name="Smart L.B."/>
            <person name="Muchero W."/>
        </authorList>
    </citation>
    <scope>NUCLEOTIDE SEQUENCE</scope>
    <source>
        <tissue evidence="2">Shoot tip</tissue>
    </source>
</reference>
<name>A0A9Q0PRM5_SALPP</name>
<dbReference type="OrthoDB" id="4803627at2759"/>
<reference evidence="2" key="1">
    <citation type="submission" date="2022-11" db="EMBL/GenBank/DDBJ databases">
        <authorList>
            <person name="Hyden B.L."/>
            <person name="Feng K."/>
            <person name="Yates T."/>
            <person name="Jawdy S."/>
            <person name="Smart L.B."/>
            <person name="Muchero W."/>
        </authorList>
    </citation>
    <scope>NUCLEOTIDE SEQUENCE</scope>
    <source>
        <tissue evidence="2">Shoot tip</tissue>
    </source>
</reference>
<dbReference type="Gene3D" id="2.60.40.2310">
    <property type="match status" value="1"/>
</dbReference>
<protein>
    <recommendedName>
        <fullName evidence="1">Subtilisin-like protease fibronectin type-III domain-containing protein</fullName>
    </recommendedName>
</protein>
<proteinExistence type="predicted"/>
<dbReference type="Proteomes" id="UP001151532">
    <property type="component" value="Chromosome 9"/>
</dbReference>
<dbReference type="Pfam" id="PF17766">
    <property type="entry name" value="fn3_6"/>
    <property type="match status" value="1"/>
</dbReference>
<sequence>MLSIVTRDENTICSSISPFGTHDALNHPSMNVQAENPQPSTTSAFVRTVTNVGPEKSTQGSDEGTKGYQGHCNILVFNKVNEKKIFKVEIQGSPMEDTLVLSASLK</sequence>
<dbReference type="AlphaFoldDB" id="A0A9Q0PRM5"/>
<organism evidence="2 3">
    <name type="scientific">Salix purpurea</name>
    <name type="common">Purple osier willow</name>
    <dbReference type="NCBI Taxonomy" id="77065"/>
    <lineage>
        <taxon>Eukaryota</taxon>
        <taxon>Viridiplantae</taxon>
        <taxon>Streptophyta</taxon>
        <taxon>Embryophyta</taxon>
        <taxon>Tracheophyta</taxon>
        <taxon>Spermatophyta</taxon>
        <taxon>Magnoliopsida</taxon>
        <taxon>eudicotyledons</taxon>
        <taxon>Gunneridae</taxon>
        <taxon>Pentapetalae</taxon>
        <taxon>rosids</taxon>
        <taxon>fabids</taxon>
        <taxon>Malpighiales</taxon>
        <taxon>Salicaceae</taxon>
        <taxon>Saliceae</taxon>
        <taxon>Salix</taxon>
    </lineage>
</organism>
<evidence type="ECO:0000313" key="3">
    <source>
        <dbReference type="Proteomes" id="UP001151532"/>
    </source>
</evidence>